<name>A0ABY7GZX7_9BACT</name>
<sequence length="274" mass="29811">MRKLAVFMLLSTLALSGCKRKELEAALAETQAKLTKTEGELRDEQGKNKKLNEENTSLKDKIAQLEKDVARLGNEIKVLEEQNADLARKAGATADELKKLRDEKAKRLAELQVYKDLFAKLKSLIDAGTIQVEVRKGRFVVKLASSILFDSGKTDLKPEGQAALGNLASALKSLNDREWLVAGHTDNVPIKTAKFKNNWELSTARAVEVVQFLVTQGMPQGTLGAAGYGDVDPVADNTSEDGKAKNRRIEIVLMPLLGEIPGLKEMLTGGGGQS</sequence>
<evidence type="ECO:0000256" key="5">
    <source>
        <dbReference type="SAM" id="Coils"/>
    </source>
</evidence>
<feature type="coiled-coil region" evidence="5">
    <location>
        <begin position="20"/>
        <end position="103"/>
    </location>
</feature>
<evidence type="ECO:0000256" key="4">
    <source>
        <dbReference type="PROSITE-ProRule" id="PRU00473"/>
    </source>
</evidence>
<evidence type="ECO:0000256" key="3">
    <source>
        <dbReference type="ARBA" id="ARBA00023237"/>
    </source>
</evidence>
<evidence type="ECO:0000256" key="1">
    <source>
        <dbReference type="ARBA" id="ARBA00004442"/>
    </source>
</evidence>
<organism evidence="7 8">
    <name type="scientific">Nannocystis punicea</name>
    <dbReference type="NCBI Taxonomy" id="2995304"/>
    <lineage>
        <taxon>Bacteria</taxon>
        <taxon>Pseudomonadati</taxon>
        <taxon>Myxococcota</taxon>
        <taxon>Polyangia</taxon>
        <taxon>Nannocystales</taxon>
        <taxon>Nannocystaceae</taxon>
        <taxon>Nannocystis</taxon>
    </lineage>
</organism>
<keyword evidence="3" id="KW-0998">Cell outer membrane</keyword>
<dbReference type="PROSITE" id="PS51257">
    <property type="entry name" value="PROKAR_LIPOPROTEIN"/>
    <property type="match status" value="1"/>
</dbReference>
<gene>
    <name evidence="7" type="ORF">O0S08_40695</name>
</gene>
<evidence type="ECO:0000259" key="6">
    <source>
        <dbReference type="PROSITE" id="PS51123"/>
    </source>
</evidence>
<evidence type="ECO:0000313" key="7">
    <source>
        <dbReference type="EMBL" id="WAS92541.1"/>
    </source>
</evidence>
<feature type="domain" description="OmpA-like" evidence="6">
    <location>
        <begin position="136"/>
        <end position="257"/>
    </location>
</feature>
<proteinExistence type="predicted"/>
<dbReference type="RefSeq" id="WP_269034898.1">
    <property type="nucleotide sequence ID" value="NZ_CP114040.1"/>
</dbReference>
<accession>A0ABY7GZX7</accession>
<dbReference type="PANTHER" id="PTHR30329">
    <property type="entry name" value="STATOR ELEMENT OF FLAGELLAR MOTOR COMPLEX"/>
    <property type="match status" value="1"/>
</dbReference>
<dbReference type="InterPro" id="IPR006664">
    <property type="entry name" value="OMP_bac"/>
</dbReference>
<dbReference type="Pfam" id="PF00691">
    <property type="entry name" value="OmpA"/>
    <property type="match status" value="1"/>
</dbReference>
<evidence type="ECO:0000256" key="2">
    <source>
        <dbReference type="ARBA" id="ARBA00023136"/>
    </source>
</evidence>
<dbReference type="InterPro" id="IPR050330">
    <property type="entry name" value="Bact_OuterMem_StrucFunc"/>
</dbReference>
<comment type="subcellular location">
    <subcellularLocation>
        <location evidence="1">Cell outer membrane</location>
    </subcellularLocation>
</comment>
<keyword evidence="2 4" id="KW-0472">Membrane</keyword>
<dbReference type="SUPFAM" id="SSF103088">
    <property type="entry name" value="OmpA-like"/>
    <property type="match status" value="1"/>
</dbReference>
<keyword evidence="8" id="KW-1185">Reference proteome</keyword>
<evidence type="ECO:0000313" key="8">
    <source>
        <dbReference type="Proteomes" id="UP001164459"/>
    </source>
</evidence>
<protein>
    <submittedName>
        <fullName evidence="7">OmpA family protein</fullName>
    </submittedName>
</protein>
<dbReference type="Gene3D" id="3.30.1330.60">
    <property type="entry name" value="OmpA-like domain"/>
    <property type="match status" value="1"/>
</dbReference>
<dbReference type="Proteomes" id="UP001164459">
    <property type="component" value="Chromosome"/>
</dbReference>
<dbReference type="InterPro" id="IPR036737">
    <property type="entry name" value="OmpA-like_sf"/>
</dbReference>
<keyword evidence="5" id="KW-0175">Coiled coil</keyword>
<dbReference type="PRINTS" id="PR01021">
    <property type="entry name" value="OMPADOMAIN"/>
</dbReference>
<dbReference type="PROSITE" id="PS51123">
    <property type="entry name" value="OMPA_2"/>
    <property type="match status" value="1"/>
</dbReference>
<dbReference type="EMBL" id="CP114040">
    <property type="protein sequence ID" value="WAS92541.1"/>
    <property type="molecule type" value="Genomic_DNA"/>
</dbReference>
<dbReference type="PANTHER" id="PTHR30329:SF21">
    <property type="entry name" value="LIPOPROTEIN YIAD-RELATED"/>
    <property type="match status" value="1"/>
</dbReference>
<dbReference type="InterPro" id="IPR006665">
    <property type="entry name" value="OmpA-like"/>
</dbReference>
<reference evidence="7" key="1">
    <citation type="submission" date="2022-11" db="EMBL/GenBank/DDBJ databases">
        <title>Minimal conservation of predation-associated metabolite biosynthetic gene clusters underscores biosynthetic potential of Myxococcota including descriptions for ten novel species: Archangium lansinium sp. nov., Myxococcus landrumus sp. nov., Nannocystis bai.</title>
        <authorList>
            <person name="Ahearne A."/>
            <person name="Stevens C."/>
            <person name="Dowd S."/>
        </authorList>
    </citation>
    <scope>NUCLEOTIDE SEQUENCE</scope>
    <source>
        <strain evidence="7">Fl3</strain>
    </source>
</reference>
<dbReference type="CDD" id="cd07185">
    <property type="entry name" value="OmpA_C-like"/>
    <property type="match status" value="1"/>
</dbReference>